<dbReference type="NCBIfam" id="TIGR00552">
    <property type="entry name" value="nadE"/>
    <property type="match status" value="1"/>
</dbReference>
<feature type="active site" description="Nucleophile; for glutaminase activity" evidence="7">
    <location>
        <position position="188"/>
    </location>
</feature>
<evidence type="ECO:0000256" key="3">
    <source>
        <dbReference type="ARBA" id="ARBA00022598"/>
    </source>
</evidence>
<dbReference type="Pfam" id="PF00795">
    <property type="entry name" value="CN_hydrolase"/>
    <property type="match status" value="1"/>
</dbReference>
<dbReference type="InterPro" id="IPR014729">
    <property type="entry name" value="Rossmann-like_a/b/a_fold"/>
</dbReference>
<name>A0A829X140_GLUOY</name>
<evidence type="ECO:0000256" key="6">
    <source>
        <dbReference type="ARBA" id="ARBA00023027"/>
    </source>
</evidence>
<feature type="binding site" evidence="7">
    <location>
        <position position="641"/>
    </location>
    <ligand>
        <name>deamido-NAD(+)</name>
        <dbReference type="ChEBI" id="CHEBI:58437"/>
        <note>ligand shared between two neighboring subunits</note>
    </ligand>
</feature>
<keyword evidence="5 7" id="KW-0067">ATP-binding</keyword>
<gene>
    <name evidence="7" type="primary">nadE</name>
    <name evidence="11" type="ORF">NBRC3293_1094</name>
</gene>
<dbReference type="InterPro" id="IPR036526">
    <property type="entry name" value="C-N_Hydrolase_sf"/>
</dbReference>
<protein>
    <recommendedName>
        <fullName evidence="7 8">Glutamine-dependent NAD(+) synthetase</fullName>
        <ecNumber evidence="7 8">6.3.5.1</ecNumber>
    </recommendedName>
    <alternativeName>
        <fullName evidence="7 8">NAD(+) synthase [glutamine-hydrolyzing]</fullName>
    </alternativeName>
</protein>
<evidence type="ECO:0000256" key="8">
    <source>
        <dbReference type="PIRNR" id="PIRNR006630"/>
    </source>
</evidence>
<evidence type="ECO:0000256" key="7">
    <source>
        <dbReference type="HAMAP-Rule" id="MF_02090"/>
    </source>
</evidence>
<dbReference type="Gene3D" id="3.40.50.620">
    <property type="entry name" value="HUPs"/>
    <property type="match status" value="1"/>
</dbReference>
<feature type="binding site" evidence="7">
    <location>
        <position position="485"/>
    </location>
    <ligand>
        <name>ATP</name>
        <dbReference type="ChEBI" id="CHEBI:30616"/>
    </ligand>
</feature>
<feature type="binding site" evidence="7">
    <location>
        <position position="461"/>
    </location>
    <ligand>
        <name>deamido-NAD(+)</name>
        <dbReference type="ChEBI" id="CHEBI:58437"/>
        <note>ligand shared between two neighboring subunits</note>
    </ligand>
</feature>
<dbReference type="NCBIfam" id="NF002730">
    <property type="entry name" value="PRK02628.1"/>
    <property type="match status" value="1"/>
</dbReference>
<proteinExistence type="inferred from homology"/>
<dbReference type="InterPro" id="IPR022310">
    <property type="entry name" value="NAD/GMP_synthase"/>
</dbReference>
<dbReference type="InterPro" id="IPR014445">
    <property type="entry name" value="Gln-dep_NAD_synthase"/>
</dbReference>
<organism evidence="11 12">
    <name type="scientific">Gluconobacter oxydans NBRC 3293</name>
    <dbReference type="NCBI Taxonomy" id="1315969"/>
    <lineage>
        <taxon>Bacteria</taxon>
        <taxon>Pseudomonadati</taxon>
        <taxon>Pseudomonadota</taxon>
        <taxon>Alphaproteobacteria</taxon>
        <taxon>Acetobacterales</taxon>
        <taxon>Acetobacteraceae</taxon>
        <taxon>Gluconobacter</taxon>
    </lineage>
</organism>
<dbReference type="InterPro" id="IPR041856">
    <property type="entry name" value="NAD+_synth_C"/>
</dbReference>
<keyword evidence="6 7" id="KW-0520">NAD</keyword>
<dbReference type="EMBL" id="BARJ01000005">
    <property type="protein sequence ID" value="GEM16597.1"/>
    <property type="molecule type" value="Genomic_DNA"/>
</dbReference>
<feature type="binding site" evidence="7">
    <location>
        <begin position="495"/>
        <end position="498"/>
    </location>
    <ligand>
        <name>deamido-NAD(+)</name>
        <dbReference type="ChEBI" id="CHEBI:58437"/>
        <note>ligand shared between two neighboring subunits</note>
    </ligand>
</feature>
<dbReference type="PIRSF" id="PIRSF006630">
    <property type="entry name" value="NADS_GAT"/>
    <property type="match status" value="1"/>
</dbReference>
<dbReference type="GO" id="GO:0004359">
    <property type="term" value="F:glutaminase activity"/>
    <property type="evidence" value="ECO:0007669"/>
    <property type="project" value="InterPro"/>
</dbReference>
<accession>A0A829X140</accession>
<reference evidence="11 12" key="1">
    <citation type="submission" date="2013-04" db="EMBL/GenBank/DDBJ databases">
        <title>Gluconobacter oxydans NBRC 3293 whole genome sequence.</title>
        <authorList>
            <person name="Matsutani M."/>
            <person name="Yakushi T."/>
            <person name="Matsushita K."/>
        </authorList>
    </citation>
    <scope>NUCLEOTIDE SEQUENCE [LARGE SCALE GENOMIC DNA]</scope>
    <source>
        <strain evidence="11 12">NBRC 3293</strain>
    </source>
</reference>
<comment type="pathway">
    <text evidence="1 7 8">Cofactor biosynthesis; NAD(+) biosynthesis; NAD(+) from deamido-NAD(+) (L-Gln route): step 1/1.</text>
</comment>
<dbReference type="PANTHER" id="PTHR23090:SF9">
    <property type="entry name" value="GLUTAMINE-DEPENDENT NAD(+) SYNTHETASE"/>
    <property type="match status" value="1"/>
</dbReference>
<dbReference type="SUPFAM" id="SSF56317">
    <property type="entry name" value="Carbon-nitrogen hydrolase"/>
    <property type="match status" value="1"/>
</dbReference>
<dbReference type="InterPro" id="IPR003010">
    <property type="entry name" value="C-N_Hydrolase"/>
</dbReference>
<evidence type="ECO:0000256" key="4">
    <source>
        <dbReference type="ARBA" id="ARBA00022741"/>
    </source>
</evidence>
<dbReference type="GO" id="GO:0003952">
    <property type="term" value="F:NAD+ synthase (glutamine-hydrolyzing) activity"/>
    <property type="evidence" value="ECO:0007669"/>
    <property type="project" value="UniProtKB-UniRule"/>
</dbReference>
<feature type="active site" description="Proton acceptor; for glutaminase activity" evidence="7">
    <location>
        <position position="64"/>
    </location>
</feature>
<dbReference type="InterPro" id="IPR003694">
    <property type="entry name" value="NAD_synthase"/>
</dbReference>
<dbReference type="PROSITE" id="PS50263">
    <property type="entry name" value="CN_HYDROLASE"/>
    <property type="match status" value="1"/>
</dbReference>
<feature type="domain" description="CN hydrolase" evidence="10">
    <location>
        <begin position="24"/>
        <end position="288"/>
    </location>
</feature>
<dbReference type="HAMAP" id="MF_02090">
    <property type="entry name" value="NadE_glutamine_dep"/>
    <property type="match status" value="1"/>
</dbReference>
<evidence type="ECO:0000256" key="1">
    <source>
        <dbReference type="ARBA" id="ARBA00005188"/>
    </source>
</evidence>
<keyword evidence="4 7" id="KW-0547">Nucleotide-binding</keyword>
<feature type="binding site" evidence="7">
    <location>
        <position position="139"/>
    </location>
    <ligand>
        <name>L-glutamine</name>
        <dbReference type="ChEBI" id="CHEBI:58359"/>
    </ligand>
</feature>
<dbReference type="UniPathway" id="UPA00253">
    <property type="reaction ID" value="UER00334"/>
</dbReference>
<feature type="binding site" evidence="7">
    <location>
        <position position="221"/>
    </location>
    <ligand>
        <name>L-glutamine</name>
        <dbReference type="ChEBI" id="CHEBI:58359"/>
    </ligand>
</feature>
<dbReference type="Gene3D" id="1.10.10.1140">
    <property type="entry name" value="Glutamine-dependent NAD+ synthetase, C-terminal domain"/>
    <property type="match status" value="1"/>
</dbReference>
<dbReference type="CDD" id="cd00553">
    <property type="entry name" value="NAD_synthase"/>
    <property type="match status" value="1"/>
</dbReference>
<comment type="catalytic activity">
    <reaction evidence="7 8">
        <text>deamido-NAD(+) + L-glutamine + ATP + H2O = L-glutamate + AMP + diphosphate + NAD(+) + H(+)</text>
        <dbReference type="Rhea" id="RHEA:24384"/>
        <dbReference type="ChEBI" id="CHEBI:15377"/>
        <dbReference type="ChEBI" id="CHEBI:15378"/>
        <dbReference type="ChEBI" id="CHEBI:29985"/>
        <dbReference type="ChEBI" id="CHEBI:30616"/>
        <dbReference type="ChEBI" id="CHEBI:33019"/>
        <dbReference type="ChEBI" id="CHEBI:57540"/>
        <dbReference type="ChEBI" id="CHEBI:58359"/>
        <dbReference type="ChEBI" id="CHEBI:58437"/>
        <dbReference type="ChEBI" id="CHEBI:456215"/>
        <dbReference type="EC" id="6.3.5.1"/>
    </reaction>
</comment>
<dbReference type="GO" id="GO:0005737">
    <property type="term" value="C:cytoplasm"/>
    <property type="evidence" value="ECO:0007669"/>
    <property type="project" value="InterPro"/>
</dbReference>
<comment type="function">
    <text evidence="7">Catalyzes the ATP-dependent amidation of deamido-NAD to form NAD. Uses L-glutamine as a nitrogen source.</text>
</comment>
<dbReference type="CDD" id="cd07570">
    <property type="entry name" value="GAT_Gln-NAD-synth"/>
    <property type="match status" value="1"/>
</dbReference>
<evidence type="ECO:0000256" key="9">
    <source>
        <dbReference type="RuleBase" id="RU003811"/>
    </source>
</evidence>
<feature type="binding site" evidence="7">
    <location>
        <position position="215"/>
    </location>
    <ligand>
        <name>L-glutamine</name>
        <dbReference type="ChEBI" id="CHEBI:58359"/>
    </ligand>
</feature>
<sequence>MFGHPACRRTIMTLFRSLYHQGFARIAACALPVTLADPLKNGERVLGVLRDCDRQGVAAVVFPELGLTGYTLDDLRFQDVVLDGAVEALRRVVAGSRDLLSVVVVGLPLVRGDLLYNCAAVVHRGRVLGVVPKSHLPRYREFYEPRYFTSGLQTSGTIRLFGEDVPFGADLLFQAEDMRGLTLGVEICEDLWVASPPSGKLAEAGATVILNPSASPVTIGRTDDRSLLCQAQSMRTLTAYAYAAAGEGESTTDLAWDGQVSIHEAGRLLAQSDRFPQGERLVVADVDLDLLRQERMRTGQFGQAGQEFRTVGFTLAPPMTDLGLKREVVRFPFVPSDARTLARDCYEGWTIQVSALRRRLQASGAQRAVIGVSGGLDSTLALLVAVRAADELGWPRTHILAYTMPGFATGTESRSLAHALMEALGVEVNELDIRPTAQTMLAGIGHPFAEGQPVHDITFENVQAGLRTDFLFRIANYRNGIVIGTGDLSELALGWCTYGVGDQMSHYNVNAGMPKTLIQHVIRWLARDGKLGDGVVGAVLERIVNAEITPELVPDTGQGVQSTEQTIGPYPLQDFTLYHILRHGFRPSRIAFLAEVAWSDASRGTWPEHYPQDRKIAYNLGEIRHWLEVFLRRFFGTSQFKRSAMPNGPKLVSGGSLSPRGDWRAPSDGAATAWLAELCDNVPETNTHP</sequence>
<dbReference type="FunFam" id="3.40.50.620:FF:000155">
    <property type="entry name" value="Glutamine-dependent NAD(+) synthetase"/>
    <property type="match status" value="1"/>
</dbReference>
<dbReference type="GO" id="GO:0005524">
    <property type="term" value="F:ATP binding"/>
    <property type="evidence" value="ECO:0007669"/>
    <property type="project" value="UniProtKB-UniRule"/>
</dbReference>
<dbReference type="EC" id="6.3.5.1" evidence="7 8"/>
<dbReference type="PANTHER" id="PTHR23090">
    <property type="entry name" value="NH 3 /GLUTAMINE-DEPENDENT NAD + SYNTHETASE"/>
    <property type="match status" value="1"/>
</dbReference>
<evidence type="ECO:0000256" key="5">
    <source>
        <dbReference type="ARBA" id="ARBA00022840"/>
    </source>
</evidence>
<dbReference type="Pfam" id="PF02540">
    <property type="entry name" value="NAD_synthase"/>
    <property type="match status" value="1"/>
</dbReference>
<feature type="active site" description="For glutaminase activity" evidence="7">
    <location>
        <position position="133"/>
    </location>
</feature>
<dbReference type="AlphaFoldDB" id="A0A829X140"/>
<dbReference type="Proteomes" id="UP000484858">
    <property type="component" value="Unassembled WGS sequence"/>
</dbReference>
<comment type="similarity">
    <text evidence="9">Belongs to the NAD synthetase family.</text>
</comment>
<dbReference type="SUPFAM" id="SSF52402">
    <property type="entry name" value="Adenine nucleotide alpha hydrolases-like"/>
    <property type="match status" value="1"/>
</dbReference>
<dbReference type="GO" id="GO:0008795">
    <property type="term" value="F:NAD+ synthase activity"/>
    <property type="evidence" value="ECO:0007669"/>
    <property type="project" value="UniProtKB-UniRule"/>
</dbReference>
<keyword evidence="3 7" id="KW-0436">Ligase</keyword>
<feature type="binding site" evidence="7">
    <location>
        <position position="490"/>
    </location>
    <ligand>
        <name>deamido-NAD(+)</name>
        <dbReference type="ChEBI" id="CHEBI:58437"/>
        <note>ligand shared between two neighboring subunits</note>
    </ligand>
</feature>
<dbReference type="FunFam" id="1.10.10.1140:FF:000001">
    <property type="entry name" value="Glutamine-dependent NAD(+) synthetase"/>
    <property type="match status" value="1"/>
</dbReference>
<evidence type="ECO:0000313" key="12">
    <source>
        <dbReference type="Proteomes" id="UP000484858"/>
    </source>
</evidence>
<evidence type="ECO:0000313" key="11">
    <source>
        <dbReference type="EMBL" id="GEM16597.1"/>
    </source>
</evidence>
<dbReference type="GO" id="GO:0009435">
    <property type="term" value="P:NAD+ biosynthetic process"/>
    <property type="evidence" value="ECO:0007669"/>
    <property type="project" value="UniProtKB-UniRule"/>
</dbReference>
<evidence type="ECO:0000259" key="10">
    <source>
        <dbReference type="PROSITE" id="PS50263"/>
    </source>
</evidence>
<evidence type="ECO:0000256" key="2">
    <source>
        <dbReference type="ARBA" id="ARBA00007145"/>
    </source>
</evidence>
<comment type="similarity">
    <text evidence="2 7 8">In the C-terminal section; belongs to the NAD synthetase family.</text>
</comment>
<dbReference type="Gene3D" id="3.60.110.10">
    <property type="entry name" value="Carbon-nitrogen hydrolase"/>
    <property type="match status" value="1"/>
</dbReference>
<feature type="binding site" evidence="7">
    <location>
        <begin position="371"/>
        <end position="378"/>
    </location>
    <ligand>
        <name>ATP</name>
        <dbReference type="ChEBI" id="CHEBI:30616"/>
    </ligand>
</feature>
<comment type="caution">
    <text evidence="11">The sequence shown here is derived from an EMBL/GenBank/DDBJ whole genome shotgun (WGS) entry which is preliminary data.</text>
</comment>